<evidence type="ECO:0000313" key="2">
    <source>
        <dbReference type="EMBL" id="ETA80064.1"/>
    </source>
</evidence>
<name>V7I4D4_9CLOT</name>
<gene>
    <name evidence="2" type="ORF">T472_0213855</name>
</gene>
<dbReference type="EMBL" id="AXUN02000191">
    <property type="protein sequence ID" value="ETA80064.1"/>
    <property type="molecule type" value="Genomic_DNA"/>
</dbReference>
<feature type="transmembrane region" description="Helical" evidence="1">
    <location>
        <begin position="12"/>
        <end position="35"/>
    </location>
</feature>
<proteinExistence type="predicted"/>
<dbReference type="Proteomes" id="UP000017747">
    <property type="component" value="Unassembled WGS sequence"/>
</dbReference>
<accession>V7I4D4</accession>
<evidence type="ECO:0000313" key="3">
    <source>
        <dbReference type="Proteomes" id="UP000017747"/>
    </source>
</evidence>
<sequence length="147" mass="17101">MNTPVLSEYRGLLGTIIFISLLILFSLTSKDEYFYRYKISKRMNIIFWNKAKNGTVPILSLAISIGLYTTVPILLVIKYFNPKSNLDTLTLYYLFIPLVLILTPSIMVMDGLASYKKKKRIKAEEEARIKMKRDNWIANNVKKKKKK</sequence>
<keyword evidence="1" id="KW-0472">Membrane</keyword>
<feature type="transmembrane region" description="Helical" evidence="1">
    <location>
        <begin position="56"/>
        <end position="80"/>
    </location>
</feature>
<evidence type="ECO:0000256" key="1">
    <source>
        <dbReference type="SAM" id="Phobius"/>
    </source>
</evidence>
<dbReference type="AlphaFoldDB" id="V7I4D4"/>
<keyword evidence="1" id="KW-0812">Transmembrane</keyword>
<keyword evidence="3" id="KW-1185">Reference proteome</keyword>
<feature type="transmembrane region" description="Helical" evidence="1">
    <location>
        <begin position="92"/>
        <end position="113"/>
    </location>
</feature>
<keyword evidence="1" id="KW-1133">Transmembrane helix</keyword>
<reference evidence="2 3" key="1">
    <citation type="journal article" date="2014" name="Genome Announc.">
        <title>Genome Sequence of Youngiibacter fragilis, the Type Strain of the Genus Youngiibacter.</title>
        <authorList>
            <person name="Wawrik C.B."/>
            <person name="Callaghan A.V."/>
            <person name="Stamps B.W."/>
            <person name="Wawrik B."/>
        </authorList>
    </citation>
    <scope>NUCLEOTIDE SEQUENCE [LARGE SCALE GENOMIC DNA]</scope>
    <source>
        <strain evidence="2 3">232.1</strain>
    </source>
</reference>
<organism evidence="2 3">
    <name type="scientific">Youngiibacter fragilis 232.1</name>
    <dbReference type="NCBI Taxonomy" id="994573"/>
    <lineage>
        <taxon>Bacteria</taxon>
        <taxon>Bacillati</taxon>
        <taxon>Bacillota</taxon>
        <taxon>Clostridia</taxon>
        <taxon>Eubacteriales</taxon>
        <taxon>Clostridiaceae</taxon>
        <taxon>Youngiibacter</taxon>
    </lineage>
</organism>
<dbReference type="PATRIC" id="fig|994573.3.peg.2603"/>
<comment type="caution">
    <text evidence="2">The sequence shown here is derived from an EMBL/GenBank/DDBJ whole genome shotgun (WGS) entry which is preliminary data.</text>
</comment>
<protein>
    <submittedName>
        <fullName evidence="2">Uncharacterized protein</fullName>
    </submittedName>
</protein>